<dbReference type="SUPFAM" id="SSF158682">
    <property type="entry name" value="TerB-like"/>
    <property type="match status" value="1"/>
</dbReference>
<dbReference type="Gene3D" id="1.10.3680.10">
    <property type="entry name" value="TerB-like"/>
    <property type="match status" value="1"/>
</dbReference>
<protein>
    <submittedName>
        <fullName evidence="2">TerB family tellurite resistance protein</fullName>
    </submittedName>
</protein>
<dbReference type="Proteomes" id="UP000652176">
    <property type="component" value="Unassembled WGS sequence"/>
</dbReference>
<name>A0ABR9D1W7_9GAMM</name>
<proteinExistence type="predicted"/>
<sequence length="150" mass="17073">MLEQIKLFFEKHLSLPSPELAAEAKLQEALTALMTEMMIMDDVCQDVERAKILSLVKKCFSLSTEQAEILMANAEQKRQQAVDYYEFTSTINQCLGPEEKITFVKSLWQIAYADGNIDPQEEYMVRKIADLLGVSHTDFILAKLRANPNP</sequence>
<gene>
    <name evidence="2" type="ORF">IE877_14275</name>
</gene>
<dbReference type="InterPro" id="IPR007791">
    <property type="entry name" value="DjlA_N"/>
</dbReference>
<evidence type="ECO:0000259" key="1">
    <source>
        <dbReference type="Pfam" id="PF05099"/>
    </source>
</evidence>
<organism evidence="2 3">
    <name type="scientific">Methylomonas albis</name>
    <dbReference type="NCBI Taxonomy" id="1854563"/>
    <lineage>
        <taxon>Bacteria</taxon>
        <taxon>Pseudomonadati</taxon>
        <taxon>Pseudomonadota</taxon>
        <taxon>Gammaproteobacteria</taxon>
        <taxon>Methylococcales</taxon>
        <taxon>Methylococcaceae</taxon>
        <taxon>Methylomonas</taxon>
    </lineage>
</organism>
<keyword evidence="3" id="KW-1185">Reference proteome</keyword>
<evidence type="ECO:0000313" key="3">
    <source>
        <dbReference type="Proteomes" id="UP000652176"/>
    </source>
</evidence>
<dbReference type="InterPro" id="IPR029024">
    <property type="entry name" value="TerB-like"/>
</dbReference>
<feature type="domain" description="Co-chaperone DjlA N-terminal" evidence="1">
    <location>
        <begin position="27"/>
        <end position="143"/>
    </location>
</feature>
<comment type="caution">
    <text evidence="2">The sequence shown here is derived from an EMBL/GenBank/DDBJ whole genome shotgun (WGS) entry which is preliminary data.</text>
</comment>
<dbReference type="CDD" id="cd07313">
    <property type="entry name" value="terB_like_2"/>
    <property type="match status" value="1"/>
</dbReference>
<evidence type="ECO:0000313" key="2">
    <source>
        <dbReference type="EMBL" id="MBD9357030.1"/>
    </source>
</evidence>
<dbReference type="RefSeq" id="WP_192375336.1">
    <property type="nucleotide sequence ID" value="NZ_CAJHIV010000001.1"/>
</dbReference>
<dbReference type="EMBL" id="JACXSS010000001">
    <property type="protein sequence ID" value="MBD9357030.1"/>
    <property type="molecule type" value="Genomic_DNA"/>
</dbReference>
<reference evidence="2 3" key="1">
    <citation type="submission" date="2020-09" db="EMBL/GenBank/DDBJ databases">
        <title>Methylomonas albis sp. nov. and Methylomonas fluvii sp. nov.: Two cold-adapted methanotrophs from the River Elbe and an amended description of Methylovulum psychrotolerans strain Eb1.</title>
        <authorList>
            <person name="Bussmann I.K."/>
            <person name="Klings K.-W."/>
            <person name="Warnstedt J."/>
            <person name="Hoppert M."/>
            <person name="Saborowski A."/>
            <person name="Horn F."/>
            <person name="Liebner S."/>
        </authorList>
    </citation>
    <scope>NUCLEOTIDE SEQUENCE [LARGE SCALE GENOMIC DNA]</scope>
    <source>
        <strain evidence="2 3">EbA</strain>
    </source>
</reference>
<accession>A0ABR9D1W7</accession>
<dbReference type="Pfam" id="PF05099">
    <property type="entry name" value="TerB"/>
    <property type="match status" value="1"/>
</dbReference>